<dbReference type="GO" id="GO:0016887">
    <property type="term" value="F:ATP hydrolysis activity"/>
    <property type="evidence" value="ECO:0007669"/>
    <property type="project" value="TreeGrafter"/>
</dbReference>
<name>A0A5S5AVZ0_9FIRM</name>
<evidence type="ECO:0000256" key="1">
    <source>
        <dbReference type="ARBA" id="ARBA00022741"/>
    </source>
</evidence>
<dbReference type="CDD" id="cd02034">
    <property type="entry name" value="CooC1"/>
    <property type="match status" value="1"/>
</dbReference>
<dbReference type="InterPro" id="IPR027417">
    <property type="entry name" value="P-loop_NTPase"/>
</dbReference>
<feature type="domain" description="CobQ/CobB/MinD/ParA nucleotide binding" evidence="3">
    <location>
        <begin position="4"/>
        <end position="233"/>
    </location>
</feature>
<dbReference type="PANTHER" id="PTHR43384">
    <property type="entry name" value="SEPTUM SITE-DETERMINING PROTEIN MIND HOMOLOG, CHLOROPLASTIC-RELATED"/>
    <property type="match status" value="1"/>
</dbReference>
<dbReference type="Pfam" id="PF01656">
    <property type="entry name" value="CbiA"/>
    <property type="match status" value="1"/>
</dbReference>
<reference evidence="4 5" key="1">
    <citation type="submission" date="2019-07" db="EMBL/GenBank/DDBJ databases">
        <title>Genomic Encyclopedia of Type Strains, Phase I: the one thousand microbial genomes (KMG-I) project.</title>
        <authorList>
            <person name="Kyrpides N."/>
        </authorList>
    </citation>
    <scope>NUCLEOTIDE SEQUENCE [LARGE SCALE GENOMIC DNA]</scope>
    <source>
        <strain evidence="4 5">DSM 16647</strain>
    </source>
</reference>
<dbReference type="GO" id="GO:0051782">
    <property type="term" value="P:negative regulation of cell division"/>
    <property type="evidence" value="ECO:0007669"/>
    <property type="project" value="TreeGrafter"/>
</dbReference>
<dbReference type="RefSeq" id="WP_148866714.1">
    <property type="nucleotide sequence ID" value="NZ_VNHO01000008.1"/>
</dbReference>
<dbReference type="Gene3D" id="3.40.50.300">
    <property type="entry name" value="P-loop containing nucleotide triphosphate hydrolases"/>
    <property type="match status" value="1"/>
</dbReference>
<dbReference type="OrthoDB" id="7346657at2"/>
<dbReference type="AlphaFoldDB" id="A0A5S5AVZ0"/>
<dbReference type="FunFam" id="3.40.50.300:FF:001573">
    <property type="entry name" value="Carbon monoxide dehydrogenase accessory protein CooC"/>
    <property type="match status" value="1"/>
</dbReference>
<dbReference type="InterPro" id="IPR002586">
    <property type="entry name" value="CobQ/CobB/MinD/ParA_Nub-bd_dom"/>
</dbReference>
<dbReference type="GO" id="GO:0009898">
    <property type="term" value="C:cytoplasmic side of plasma membrane"/>
    <property type="evidence" value="ECO:0007669"/>
    <property type="project" value="TreeGrafter"/>
</dbReference>
<dbReference type="InterPro" id="IPR014433">
    <property type="entry name" value="CooC"/>
</dbReference>
<dbReference type="GO" id="GO:0005829">
    <property type="term" value="C:cytosol"/>
    <property type="evidence" value="ECO:0007669"/>
    <property type="project" value="TreeGrafter"/>
</dbReference>
<keyword evidence="5" id="KW-1185">Reference proteome</keyword>
<evidence type="ECO:0000313" key="5">
    <source>
        <dbReference type="Proteomes" id="UP000322294"/>
    </source>
</evidence>
<proteinExistence type="predicted"/>
<evidence type="ECO:0000313" key="4">
    <source>
        <dbReference type="EMBL" id="TYP56645.1"/>
    </source>
</evidence>
<dbReference type="InterPro" id="IPR050625">
    <property type="entry name" value="ParA/MinD_ATPase"/>
</dbReference>
<dbReference type="GO" id="GO:0005524">
    <property type="term" value="F:ATP binding"/>
    <property type="evidence" value="ECO:0007669"/>
    <property type="project" value="UniProtKB-KW"/>
</dbReference>
<evidence type="ECO:0000256" key="2">
    <source>
        <dbReference type="ARBA" id="ARBA00022840"/>
    </source>
</evidence>
<dbReference type="EMBL" id="VNHO01000008">
    <property type="protein sequence ID" value="TYP56645.1"/>
    <property type="molecule type" value="Genomic_DNA"/>
</dbReference>
<gene>
    <name evidence="4" type="ORF">LZ11_00924</name>
</gene>
<dbReference type="Proteomes" id="UP000322294">
    <property type="component" value="Unassembled WGS sequence"/>
</dbReference>
<sequence>MKIAVTGKGGVGKTTLAGVLAKLYAEEGYRVLAVDADPDANLAIALEFPRDKLDKIMPLSEMRELIAERTGAQPGLMGQMFTLNPKVEDVPERFCVEHGGVRLLVMGGIKKGGSGCACPEHAFLRAIMRHLLLENKDVLIVDMEAGIEHLGRATADAVDVFIVVVEPGLKSINTYHSIRKLAADIGINQVLVVGNKVKDREDEKFIKSNVEVEKLLGIINYDPRIAEAERDGLSPLFAGEKIRQAVAAIKNKIDKHFG</sequence>
<dbReference type="PANTHER" id="PTHR43384:SF6">
    <property type="entry name" value="SEPTUM SITE-DETERMINING PROTEIN MIND HOMOLOG, CHLOROPLASTIC"/>
    <property type="match status" value="1"/>
</dbReference>
<protein>
    <submittedName>
        <fullName evidence="4">CO dehydrogenase maturation factor</fullName>
    </submittedName>
</protein>
<dbReference type="SUPFAM" id="SSF52540">
    <property type="entry name" value="P-loop containing nucleoside triphosphate hydrolases"/>
    <property type="match status" value="1"/>
</dbReference>
<keyword evidence="2" id="KW-0067">ATP-binding</keyword>
<comment type="caution">
    <text evidence="4">The sequence shown here is derived from an EMBL/GenBank/DDBJ whole genome shotgun (WGS) entry which is preliminary data.</text>
</comment>
<dbReference type="PIRSF" id="PIRSF005647">
    <property type="entry name" value="CooC"/>
    <property type="match status" value="1"/>
</dbReference>
<accession>A0A5S5AVZ0</accession>
<evidence type="ECO:0000259" key="3">
    <source>
        <dbReference type="Pfam" id="PF01656"/>
    </source>
</evidence>
<organism evidence="4 5">
    <name type="scientific">Thermosediminibacter litoriperuensis</name>
    <dbReference type="NCBI Taxonomy" id="291989"/>
    <lineage>
        <taxon>Bacteria</taxon>
        <taxon>Bacillati</taxon>
        <taxon>Bacillota</taxon>
        <taxon>Clostridia</taxon>
        <taxon>Thermosediminibacterales</taxon>
        <taxon>Thermosediminibacteraceae</taxon>
        <taxon>Thermosediminibacter</taxon>
    </lineage>
</organism>
<keyword evidence="1" id="KW-0547">Nucleotide-binding</keyword>